<feature type="transmembrane region" description="Helical" evidence="1">
    <location>
        <begin position="67"/>
        <end position="95"/>
    </location>
</feature>
<feature type="transmembrane region" description="Helical" evidence="1">
    <location>
        <begin position="38"/>
        <end position="61"/>
    </location>
</feature>
<evidence type="ECO:0000313" key="4">
    <source>
        <dbReference type="Proteomes" id="UP001433268"/>
    </source>
</evidence>
<keyword evidence="4" id="KW-1185">Reference proteome</keyword>
<dbReference type="PANTHER" id="PTHR42109:SF2">
    <property type="entry name" value="INTEGRAL MEMBRANE PROTEIN"/>
    <property type="match status" value="1"/>
</dbReference>
<evidence type="ECO:0000313" key="3">
    <source>
        <dbReference type="EMBL" id="KAK8095045.1"/>
    </source>
</evidence>
<name>A0ABR1XEB4_9PEZI</name>
<gene>
    <name evidence="3" type="ORF">PG997_001730</name>
</gene>
<keyword evidence="1" id="KW-0472">Membrane</keyword>
<organism evidence="3 4">
    <name type="scientific">Apiospora hydei</name>
    <dbReference type="NCBI Taxonomy" id="1337664"/>
    <lineage>
        <taxon>Eukaryota</taxon>
        <taxon>Fungi</taxon>
        <taxon>Dikarya</taxon>
        <taxon>Ascomycota</taxon>
        <taxon>Pezizomycotina</taxon>
        <taxon>Sordariomycetes</taxon>
        <taxon>Xylariomycetidae</taxon>
        <taxon>Amphisphaeriales</taxon>
        <taxon>Apiosporaceae</taxon>
        <taxon>Apiospora</taxon>
    </lineage>
</organism>
<sequence>MDNAHKASAIAQIVFYAPIVPITLYVGVRAWKYGPRLAWYPAMAFACVRLVGGALALASLIDPKNMSLIMATIVLLNIGLVPLIMPFHALTRIVLEESFLESKRKKWFITVTRWLLLVAVALLSTAGGLTGNPEMAPTQSILSKVAYF</sequence>
<proteinExistence type="predicted"/>
<feature type="transmembrane region" description="Helical" evidence="1">
    <location>
        <begin position="107"/>
        <end position="129"/>
    </location>
</feature>
<dbReference type="GeneID" id="92039105"/>
<dbReference type="RefSeq" id="XP_066675818.1">
    <property type="nucleotide sequence ID" value="XM_066806045.1"/>
</dbReference>
<evidence type="ECO:0000256" key="1">
    <source>
        <dbReference type="SAM" id="Phobius"/>
    </source>
</evidence>
<keyword evidence="1" id="KW-0812">Transmembrane</keyword>
<reference evidence="3 4" key="1">
    <citation type="submission" date="2023-01" db="EMBL/GenBank/DDBJ databases">
        <title>Analysis of 21 Apiospora genomes using comparative genomics revels a genus with tremendous synthesis potential of carbohydrate active enzymes and secondary metabolites.</title>
        <authorList>
            <person name="Sorensen T."/>
        </authorList>
    </citation>
    <scope>NUCLEOTIDE SEQUENCE [LARGE SCALE GENOMIC DNA]</scope>
    <source>
        <strain evidence="3 4">CBS 114990</strain>
    </source>
</reference>
<dbReference type="PANTHER" id="PTHR42109">
    <property type="entry name" value="UNPLACED GENOMIC SCAFFOLD UM_SCAF_CONTIG_1.265, WHOLE GENOME SHOTGUN SEQUENCE"/>
    <property type="match status" value="1"/>
</dbReference>
<keyword evidence="1" id="KW-1133">Transmembrane helix</keyword>
<protein>
    <recommendedName>
        <fullName evidence="2">DUF7702 domain-containing protein</fullName>
    </recommendedName>
</protein>
<feature type="domain" description="DUF7702" evidence="2">
    <location>
        <begin position="6"/>
        <end position="135"/>
    </location>
</feature>
<dbReference type="Proteomes" id="UP001433268">
    <property type="component" value="Unassembled WGS sequence"/>
</dbReference>
<evidence type="ECO:0000259" key="2">
    <source>
        <dbReference type="Pfam" id="PF24800"/>
    </source>
</evidence>
<comment type="caution">
    <text evidence="3">The sequence shown here is derived from an EMBL/GenBank/DDBJ whole genome shotgun (WGS) entry which is preliminary data.</text>
</comment>
<accession>A0ABR1XEB4</accession>
<dbReference type="InterPro" id="IPR056119">
    <property type="entry name" value="DUF7702"/>
</dbReference>
<feature type="transmembrane region" description="Helical" evidence="1">
    <location>
        <begin position="6"/>
        <end position="26"/>
    </location>
</feature>
<dbReference type="Pfam" id="PF24800">
    <property type="entry name" value="DUF7702"/>
    <property type="match status" value="1"/>
</dbReference>
<dbReference type="EMBL" id="JAQQWN010000002">
    <property type="protein sequence ID" value="KAK8095045.1"/>
    <property type="molecule type" value="Genomic_DNA"/>
</dbReference>